<dbReference type="AlphaFoldDB" id="A0AAW2IDF7"/>
<name>A0AAW2IDF7_9NEOP</name>
<dbReference type="InterPro" id="IPR043502">
    <property type="entry name" value="DNA/RNA_pol_sf"/>
</dbReference>
<dbReference type="PANTHER" id="PTHR21301">
    <property type="entry name" value="REVERSE TRANSCRIPTASE"/>
    <property type="match status" value="1"/>
</dbReference>
<dbReference type="Pfam" id="PF00078">
    <property type="entry name" value="RVT_1"/>
    <property type="match status" value="1"/>
</dbReference>
<dbReference type="InterPro" id="IPR000477">
    <property type="entry name" value="RT_dom"/>
</dbReference>
<dbReference type="PANTHER" id="PTHR21301:SF11">
    <property type="entry name" value="GIY-YIG DOMAIN-CONTAINING PROTEIN"/>
    <property type="match status" value="1"/>
</dbReference>
<sequence>MKETRKKGEKVERVDLKSRIGQREEGTEKGRLEVSTVILGQTLITRDYHTTRAGDTEPPATTANDIRTQVYTILKHARPPKPNISLSEFKALKSLKTNKDIIILPADKGNATVVLNTHDYHSKMTALIHTDSYRPIKKDPTAKLLRRTSALLKATDWDPALIRKLTPSTCLPPRIYGLPKIHKPDVPLRPIVSAIHSPTHLLAQHLTTLINPLLGKTPHHIINSSHFVKTITNLRTSPSDLMVSFDVTSLFTNVPVDLTLELLAPHFPPPTLALFHHCLMSSYFLYQGQTFEQTKGLAMGSPLSPAIANFFMEYLEKTALESAPLKPSHWFRYVDDTFVIWPHGSETLPDFLNHLNSIHPDIQFTLEHESEGTLPFLDVLITRHPDGKLTHAVYRKPTHTDRYLHALSNHLLLFFSCLGGWQIIAANCFFSHDDFVLGNFLMRWFSVAFRNLMPLTIYGSSDFGDSPPQGKRVPFFDSATPTNPLRPNTPSNATTTFYSTKHRSKPASPSPDCSPSARP</sequence>
<feature type="region of interest" description="Disordered" evidence="1">
    <location>
        <begin position="472"/>
        <end position="519"/>
    </location>
</feature>
<proteinExistence type="predicted"/>
<dbReference type="CDD" id="cd00304">
    <property type="entry name" value="RT_like"/>
    <property type="match status" value="1"/>
</dbReference>
<feature type="domain" description="Reverse transcriptase" evidence="2">
    <location>
        <begin position="159"/>
        <end position="381"/>
    </location>
</feature>
<gene>
    <name evidence="3" type="ORF">PYX00_001546</name>
</gene>
<feature type="compositionally biased region" description="Low complexity" evidence="1">
    <location>
        <begin position="506"/>
        <end position="519"/>
    </location>
</feature>
<feature type="compositionally biased region" description="Polar residues" evidence="1">
    <location>
        <begin position="479"/>
        <end position="499"/>
    </location>
</feature>
<evidence type="ECO:0000313" key="3">
    <source>
        <dbReference type="EMBL" id="KAL0280174.1"/>
    </source>
</evidence>
<evidence type="ECO:0000259" key="2">
    <source>
        <dbReference type="PROSITE" id="PS50878"/>
    </source>
</evidence>
<protein>
    <recommendedName>
        <fullName evidence="2">Reverse transcriptase domain-containing protein</fullName>
    </recommendedName>
</protein>
<accession>A0AAW2IDF7</accession>
<dbReference type="GO" id="GO:0071897">
    <property type="term" value="P:DNA biosynthetic process"/>
    <property type="evidence" value="ECO:0007669"/>
    <property type="project" value="UniProtKB-ARBA"/>
</dbReference>
<organism evidence="3">
    <name type="scientific">Menopon gallinae</name>
    <name type="common">poultry shaft louse</name>
    <dbReference type="NCBI Taxonomy" id="328185"/>
    <lineage>
        <taxon>Eukaryota</taxon>
        <taxon>Metazoa</taxon>
        <taxon>Ecdysozoa</taxon>
        <taxon>Arthropoda</taxon>
        <taxon>Hexapoda</taxon>
        <taxon>Insecta</taxon>
        <taxon>Pterygota</taxon>
        <taxon>Neoptera</taxon>
        <taxon>Paraneoptera</taxon>
        <taxon>Psocodea</taxon>
        <taxon>Troctomorpha</taxon>
        <taxon>Phthiraptera</taxon>
        <taxon>Amblycera</taxon>
        <taxon>Menoponidae</taxon>
        <taxon>Menopon</taxon>
    </lineage>
</organism>
<comment type="caution">
    <text evidence="3">The sequence shown here is derived from an EMBL/GenBank/DDBJ whole genome shotgun (WGS) entry which is preliminary data.</text>
</comment>
<evidence type="ECO:0000256" key="1">
    <source>
        <dbReference type="SAM" id="MobiDB-lite"/>
    </source>
</evidence>
<dbReference type="EMBL" id="JARGDH010000001">
    <property type="protein sequence ID" value="KAL0280174.1"/>
    <property type="molecule type" value="Genomic_DNA"/>
</dbReference>
<dbReference type="SUPFAM" id="SSF56672">
    <property type="entry name" value="DNA/RNA polymerases"/>
    <property type="match status" value="1"/>
</dbReference>
<reference evidence="3" key="1">
    <citation type="journal article" date="2024" name="Gigascience">
        <title>Chromosome-level genome of the poultry shaft louse Menopon gallinae provides insight into the host-switching and adaptive evolution of parasitic lice.</title>
        <authorList>
            <person name="Xu Y."/>
            <person name="Ma L."/>
            <person name="Liu S."/>
            <person name="Liang Y."/>
            <person name="Liu Q."/>
            <person name="He Z."/>
            <person name="Tian L."/>
            <person name="Duan Y."/>
            <person name="Cai W."/>
            <person name="Li H."/>
            <person name="Song F."/>
        </authorList>
    </citation>
    <scope>NUCLEOTIDE SEQUENCE</scope>
    <source>
        <strain evidence="3">Cailab_2023a</strain>
    </source>
</reference>
<dbReference type="PROSITE" id="PS50878">
    <property type="entry name" value="RT_POL"/>
    <property type="match status" value="1"/>
</dbReference>